<comment type="caution">
    <text evidence="2">The sequence shown here is derived from an EMBL/GenBank/DDBJ whole genome shotgun (WGS) entry which is preliminary data.</text>
</comment>
<sequence length="158" mass="17303">MTTKGVTESKTGTMSETDGQLKPPSNEDKIPGGVKVSPEDTPKFSQKQFDDAIHSAKSETGRTVKALEVREQAVKDSEAKEANRQNVRDAKEIEDAAGDTEKLSAIRLRQDARSKLAEAERIEKETDAKIARNQVEIDAAKETRLGTDISAIAEKHKV</sequence>
<protein>
    <submittedName>
        <fullName evidence="2">Uncharacterized protein</fullName>
    </submittedName>
</protein>
<evidence type="ECO:0000313" key="2">
    <source>
        <dbReference type="EMBL" id="KKK77421.1"/>
    </source>
</evidence>
<gene>
    <name evidence="2" type="ORF">LCGC14_2853780</name>
</gene>
<name>A0A0F9AYL8_9ZZZZ</name>
<feature type="compositionally biased region" description="Polar residues" evidence="1">
    <location>
        <begin position="1"/>
        <end position="18"/>
    </location>
</feature>
<feature type="region of interest" description="Disordered" evidence="1">
    <location>
        <begin position="1"/>
        <end position="44"/>
    </location>
</feature>
<accession>A0A0F9AYL8</accession>
<dbReference type="AlphaFoldDB" id="A0A0F9AYL8"/>
<organism evidence="2">
    <name type="scientific">marine sediment metagenome</name>
    <dbReference type="NCBI Taxonomy" id="412755"/>
    <lineage>
        <taxon>unclassified sequences</taxon>
        <taxon>metagenomes</taxon>
        <taxon>ecological metagenomes</taxon>
    </lineage>
</organism>
<reference evidence="2" key="1">
    <citation type="journal article" date="2015" name="Nature">
        <title>Complex archaea that bridge the gap between prokaryotes and eukaryotes.</title>
        <authorList>
            <person name="Spang A."/>
            <person name="Saw J.H."/>
            <person name="Jorgensen S.L."/>
            <person name="Zaremba-Niedzwiedzka K."/>
            <person name="Martijn J."/>
            <person name="Lind A.E."/>
            <person name="van Eijk R."/>
            <person name="Schleper C."/>
            <person name="Guy L."/>
            <person name="Ettema T.J."/>
        </authorList>
    </citation>
    <scope>NUCLEOTIDE SEQUENCE</scope>
</reference>
<evidence type="ECO:0000256" key="1">
    <source>
        <dbReference type="SAM" id="MobiDB-lite"/>
    </source>
</evidence>
<dbReference type="EMBL" id="LAZR01054965">
    <property type="protein sequence ID" value="KKK77421.1"/>
    <property type="molecule type" value="Genomic_DNA"/>
</dbReference>
<proteinExistence type="predicted"/>
<feature type="non-terminal residue" evidence="2">
    <location>
        <position position="158"/>
    </location>
</feature>